<dbReference type="EMBL" id="CABFNO020001405">
    <property type="protein sequence ID" value="CAG9986530.1"/>
    <property type="molecule type" value="Genomic_DNA"/>
</dbReference>
<dbReference type="PRINTS" id="PR00080">
    <property type="entry name" value="SDRFAMILY"/>
</dbReference>
<dbReference type="InterPro" id="IPR036291">
    <property type="entry name" value="NAD(P)-bd_dom_sf"/>
</dbReference>
<dbReference type="PANTHER" id="PTHR24321">
    <property type="entry name" value="DEHYDROGENASES, SHORT CHAIN"/>
    <property type="match status" value="1"/>
</dbReference>
<dbReference type="Pfam" id="PF13561">
    <property type="entry name" value="adh_short_C2"/>
    <property type="match status" value="1"/>
</dbReference>
<dbReference type="InterPro" id="IPR002347">
    <property type="entry name" value="SDR_fam"/>
</dbReference>
<dbReference type="PANTHER" id="PTHR24321:SF12">
    <property type="entry name" value="SHORT-CHAIN DEHYDROGENASE_REDUCTASE FAMILY, PUTATIVE (AFU_ORTHOLOGUE AFUA_5G14340)-RELATED"/>
    <property type="match status" value="1"/>
</dbReference>
<sequence length="266" mass="28157">MSLLQGTSAFITGAASGIGEATALAFAEHGATKLALTDINGELLHKSVNALKAKYPHVEVLEMSFDVRVGVEVEKAIADTVAKFGRLDIAVNNAGIGGSGKQTHVVDEEEWLNVVDVNLNAVRKCQKEQLKVMLNQEDLGPRVGRGNIINLSSMYGLVSPNGRMHNTAYVASKHGVMGLTKGDANSYGSSSIRINAVCPGYVDTPLLRKLMDTSAGAPLKVDIERTPLKRLATMDEVADSITFLASPMSSFINGVGLVIDGGFSTN</sequence>
<gene>
    <name evidence="4" type="ORF">CBYS24578_00007724</name>
</gene>
<dbReference type="GO" id="GO:0016491">
    <property type="term" value="F:oxidoreductase activity"/>
    <property type="evidence" value="ECO:0007669"/>
    <property type="project" value="UniProtKB-KW"/>
</dbReference>
<keyword evidence="5" id="KW-1185">Reference proteome</keyword>
<comment type="similarity">
    <text evidence="1">Belongs to the short-chain dehydrogenases/reductases (SDR) family.</text>
</comment>
<dbReference type="FunFam" id="3.40.50.720:FF:000084">
    <property type="entry name" value="Short-chain dehydrogenase reductase"/>
    <property type="match status" value="1"/>
</dbReference>
<dbReference type="OrthoDB" id="5840532at2759"/>
<reference evidence="5" key="1">
    <citation type="submission" date="2019-06" db="EMBL/GenBank/DDBJ databases">
        <authorList>
            <person name="Broberg M."/>
        </authorList>
    </citation>
    <scope>NUCLEOTIDE SEQUENCE [LARGE SCALE GENOMIC DNA]</scope>
</reference>
<evidence type="ECO:0000313" key="4">
    <source>
        <dbReference type="EMBL" id="CAG9986530.1"/>
    </source>
</evidence>
<protein>
    <submittedName>
        <fullName evidence="4">Uncharacterized protein</fullName>
    </submittedName>
</protein>
<keyword evidence="3" id="KW-0560">Oxidoreductase</keyword>
<evidence type="ECO:0000256" key="3">
    <source>
        <dbReference type="ARBA" id="ARBA00023002"/>
    </source>
</evidence>
<accession>A0A9N9UAV8</accession>
<dbReference type="Gene3D" id="3.40.50.720">
    <property type="entry name" value="NAD(P)-binding Rossmann-like Domain"/>
    <property type="match status" value="1"/>
</dbReference>
<dbReference type="CDD" id="cd05233">
    <property type="entry name" value="SDR_c"/>
    <property type="match status" value="1"/>
</dbReference>
<dbReference type="PRINTS" id="PR00081">
    <property type="entry name" value="GDHRDH"/>
</dbReference>
<evidence type="ECO:0000256" key="1">
    <source>
        <dbReference type="ARBA" id="ARBA00006484"/>
    </source>
</evidence>
<name>A0A9N9UAV8_9HYPO</name>
<comment type="caution">
    <text evidence="4">The sequence shown here is derived from an EMBL/GenBank/DDBJ whole genome shotgun (WGS) entry which is preliminary data.</text>
</comment>
<reference evidence="4 5" key="2">
    <citation type="submission" date="2021-10" db="EMBL/GenBank/DDBJ databases">
        <authorList>
            <person name="Piombo E."/>
        </authorList>
    </citation>
    <scope>NUCLEOTIDE SEQUENCE [LARGE SCALE GENOMIC DNA]</scope>
</reference>
<organism evidence="4 5">
    <name type="scientific">Clonostachys byssicola</name>
    <dbReference type="NCBI Taxonomy" id="160290"/>
    <lineage>
        <taxon>Eukaryota</taxon>
        <taxon>Fungi</taxon>
        <taxon>Dikarya</taxon>
        <taxon>Ascomycota</taxon>
        <taxon>Pezizomycotina</taxon>
        <taxon>Sordariomycetes</taxon>
        <taxon>Hypocreomycetidae</taxon>
        <taxon>Hypocreales</taxon>
        <taxon>Bionectriaceae</taxon>
        <taxon>Clonostachys</taxon>
    </lineage>
</organism>
<evidence type="ECO:0000313" key="5">
    <source>
        <dbReference type="Proteomes" id="UP000754883"/>
    </source>
</evidence>
<dbReference type="Proteomes" id="UP000754883">
    <property type="component" value="Unassembled WGS sequence"/>
</dbReference>
<keyword evidence="2" id="KW-0521">NADP</keyword>
<proteinExistence type="inferred from homology"/>
<dbReference type="SUPFAM" id="SSF51735">
    <property type="entry name" value="NAD(P)-binding Rossmann-fold domains"/>
    <property type="match status" value="1"/>
</dbReference>
<dbReference type="AlphaFoldDB" id="A0A9N9UAV8"/>
<evidence type="ECO:0000256" key="2">
    <source>
        <dbReference type="ARBA" id="ARBA00022857"/>
    </source>
</evidence>